<reference evidence="1" key="2">
    <citation type="submission" date="2020-09" db="EMBL/GenBank/DDBJ databases">
        <authorList>
            <person name="Sun Q."/>
            <person name="Ohkuma M."/>
        </authorList>
    </citation>
    <scope>NUCLEOTIDE SEQUENCE</scope>
    <source>
        <strain evidence="1">JCM 5016</strain>
    </source>
</reference>
<proteinExistence type="predicted"/>
<evidence type="ECO:0000313" key="1">
    <source>
        <dbReference type="EMBL" id="GGZ83873.1"/>
    </source>
</evidence>
<dbReference type="AlphaFoldDB" id="A0A918R417"/>
<accession>A0A918R417</accession>
<dbReference type="Proteomes" id="UP000623010">
    <property type="component" value="Unassembled WGS sequence"/>
</dbReference>
<keyword evidence="2" id="KW-1185">Reference proteome</keyword>
<dbReference type="EMBL" id="BMWH01000006">
    <property type="protein sequence ID" value="GGZ83873.1"/>
    <property type="molecule type" value="Genomic_DNA"/>
</dbReference>
<evidence type="ECO:0000313" key="2">
    <source>
        <dbReference type="Proteomes" id="UP000623010"/>
    </source>
</evidence>
<comment type="caution">
    <text evidence="1">The sequence shown here is derived from an EMBL/GenBank/DDBJ whole genome shotgun (WGS) entry which is preliminary data.</text>
</comment>
<organism evidence="1 2">
    <name type="scientific">Streptomyces echinoruber</name>
    <dbReference type="NCBI Taxonomy" id="68898"/>
    <lineage>
        <taxon>Bacteria</taxon>
        <taxon>Bacillati</taxon>
        <taxon>Actinomycetota</taxon>
        <taxon>Actinomycetes</taxon>
        <taxon>Kitasatosporales</taxon>
        <taxon>Streptomycetaceae</taxon>
        <taxon>Streptomyces</taxon>
    </lineage>
</organism>
<protein>
    <submittedName>
        <fullName evidence="1">Uncharacterized protein</fullName>
    </submittedName>
</protein>
<sequence>MCSGVLHGGGRLARRGAVSLAVALLLGRAVVRGGRAPAEATRALAEDGRFTRPATAPTAELA</sequence>
<reference evidence="1" key="1">
    <citation type="journal article" date="2014" name="Int. J. Syst. Evol. Microbiol.">
        <title>Complete genome sequence of Corynebacterium casei LMG S-19264T (=DSM 44701T), isolated from a smear-ripened cheese.</title>
        <authorList>
            <consortium name="US DOE Joint Genome Institute (JGI-PGF)"/>
            <person name="Walter F."/>
            <person name="Albersmeier A."/>
            <person name="Kalinowski J."/>
            <person name="Ruckert C."/>
        </authorList>
    </citation>
    <scope>NUCLEOTIDE SEQUENCE</scope>
    <source>
        <strain evidence="1">JCM 5016</strain>
    </source>
</reference>
<gene>
    <name evidence="1" type="ORF">GCM10010389_22390</name>
</gene>
<name>A0A918R417_9ACTN</name>